<evidence type="ECO:0000313" key="2">
    <source>
        <dbReference type="EMBL" id="KKO20624.1"/>
    </source>
</evidence>
<feature type="transmembrane region" description="Helical" evidence="1">
    <location>
        <begin position="184"/>
        <end position="204"/>
    </location>
</feature>
<keyword evidence="3" id="KW-1185">Reference proteome</keyword>
<feature type="transmembrane region" description="Helical" evidence="1">
    <location>
        <begin position="48"/>
        <end position="79"/>
    </location>
</feature>
<dbReference type="Pfam" id="PF11750">
    <property type="entry name" value="DUF3307"/>
    <property type="match status" value="1"/>
</dbReference>
<evidence type="ECO:0008006" key="4">
    <source>
        <dbReference type="Google" id="ProtNLM"/>
    </source>
</evidence>
<dbReference type="PATRIC" id="fig|380242.3.peg.838"/>
<comment type="caution">
    <text evidence="2">The sequence shown here is derived from an EMBL/GenBank/DDBJ whole genome shotgun (WGS) entry which is preliminary data.</text>
</comment>
<dbReference type="EMBL" id="LAQJ01000087">
    <property type="protein sequence ID" value="KKO20624.1"/>
    <property type="molecule type" value="Genomic_DNA"/>
</dbReference>
<reference evidence="2 3" key="1">
    <citation type="journal article" date="2013" name="BMC Microbiol.">
        <title>Identification of the type II cytochrome c maturation pathway in anammox bacteria by comparative genomics.</title>
        <authorList>
            <person name="Ferousi C."/>
            <person name="Speth D.R."/>
            <person name="Reimann J."/>
            <person name="Op den Camp H.J."/>
            <person name="Allen J.W."/>
            <person name="Keltjens J.T."/>
            <person name="Jetten M.S."/>
        </authorList>
    </citation>
    <scope>NUCLEOTIDE SEQUENCE [LARGE SCALE GENOMIC DNA]</scope>
    <source>
        <strain evidence="2">RU1</strain>
    </source>
</reference>
<feature type="transmembrane region" description="Helical" evidence="1">
    <location>
        <begin position="131"/>
        <end position="151"/>
    </location>
</feature>
<gene>
    <name evidence="2" type="ORF">BROFUL_00660</name>
</gene>
<proteinExistence type="predicted"/>
<dbReference type="Proteomes" id="UP000034954">
    <property type="component" value="Unassembled WGS sequence"/>
</dbReference>
<keyword evidence="1" id="KW-1133">Transmembrane helix</keyword>
<evidence type="ECO:0000313" key="3">
    <source>
        <dbReference type="Proteomes" id="UP000034954"/>
    </source>
</evidence>
<name>A0A0M2V1R0_9BACT</name>
<feature type="transmembrane region" description="Helical" evidence="1">
    <location>
        <begin position="99"/>
        <end position="125"/>
    </location>
</feature>
<accession>A0A0M2V1R0</accession>
<dbReference type="AlphaFoldDB" id="A0A0M2V1R0"/>
<feature type="transmembrane region" description="Helical" evidence="1">
    <location>
        <begin position="224"/>
        <end position="247"/>
    </location>
</feature>
<keyword evidence="1" id="KW-0472">Membrane</keyword>
<dbReference type="InterPro" id="IPR021737">
    <property type="entry name" value="Phage_phiKZ_Orf197"/>
</dbReference>
<evidence type="ECO:0000256" key="1">
    <source>
        <dbReference type="SAM" id="Phobius"/>
    </source>
</evidence>
<sequence>MYHPLSQSDISLLLRLVVAHVVADFFLQQDSKMEQWPGNTWRSCWLYLHGICAGALAYTLAGIWNALWLPFVIFIAHVLRDALKPQGEDTARFFALDHLGHGIIILGCWILLIPGTLSDIVLFLFTFTSSVRFWTVILAYILVIWPAGALIGKITKPWRSEITKETPFQGLEKAGLWIGRLERVLILTFILLNHFEAIGFLIAAKSILRFGETRTLKGRKEAEYILIGTMISFVISIILGIFTSWMLHYPLVMDQGNLDNVGQGNLFEI</sequence>
<protein>
    <recommendedName>
        <fullName evidence="4">DUF3307 domain-containing protein</fullName>
    </recommendedName>
</protein>
<keyword evidence="1" id="KW-0812">Transmembrane</keyword>
<organism evidence="2 3">
    <name type="scientific">Candidatus Brocadia fulgida</name>
    <dbReference type="NCBI Taxonomy" id="380242"/>
    <lineage>
        <taxon>Bacteria</taxon>
        <taxon>Pseudomonadati</taxon>
        <taxon>Planctomycetota</taxon>
        <taxon>Candidatus Brocadiia</taxon>
        <taxon>Candidatus Brocadiales</taxon>
        <taxon>Candidatus Brocadiaceae</taxon>
        <taxon>Candidatus Brocadia</taxon>
    </lineage>
</organism>